<dbReference type="Pfam" id="PF16784">
    <property type="entry name" value="HNHc_6"/>
    <property type="match status" value="1"/>
</dbReference>
<organism evidence="1 2">
    <name type="scientific">Enterococcus diestrammenae</name>
    <dbReference type="NCBI Taxonomy" id="1155073"/>
    <lineage>
        <taxon>Bacteria</taxon>
        <taxon>Bacillati</taxon>
        <taxon>Bacillota</taxon>
        <taxon>Bacilli</taxon>
        <taxon>Lactobacillales</taxon>
        <taxon>Enterococcaceae</taxon>
        <taxon>Enterococcus</taxon>
    </lineage>
</organism>
<accession>A0ABV0F9J6</accession>
<sequence length="227" mass="26593">MPPLINSKYSAVVKSLDYQRLTADINEELNIDRLKTMYFGFDGDREIEIRFVDPRGFSAEQRRFIYALLGDIYAYTGEPIESLKDYFWSRYEALTGREISLKDVSTNTMEDVGLLADIILDFIFEWDIPFKNGYEILPVNQEYYFYKCLTKRRCCICGKPADICHVDTVGMGRNRRKMSHEGMRFYAGCREHHGEEHRMGTQNFLNKYQIKPQTLNEETRKRLGIGG</sequence>
<evidence type="ECO:0000313" key="1">
    <source>
        <dbReference type="EMBL" id="MEO1783276.1"/>
    </source>
</evidence>
<dbReference type="RefSeq" id="WP_202625803.1">
    <property type="nucleotide sequence ID" value="NZ_MAEI02000001.1"/>
</dbReference>
<keyword evidence="2" id="KW-1185">Reference proteome</keyword>
<protein>
    <submittedName>
        <fullName evidence="1">Uncharacterized protein</fullName>
    </submittedName>
</protein>
<evidence type="ECO:0000313" key="2">
    <source>
        <dbReference type="Proteomes" id="UP001429357"/>
    </source>
</evidence>
<proteinExistence type="predicted"/>
<name>A0ABV0F9J6_9ENTE</name>
<dbReference type="Proteomes" id="UP001429357">
    <property type="component" value="Unassembled WGS sequence"/>
</dbReference>
<reference evidence="1" key="1">
    <citation type="submission" date="2016-06" db="EMBL/GenBank/DDBJ databases">
        <authorList>
            <person name="Van Tyne D."/>
        </authorList>
    </citation>
    <scope>NUCLEOTIDE SEQUENCE</scope>
    <source>
        <strain evidence="1">JM9A</strain>
    </source>
</reference>
<dbReference type="EMBL" id="MAEI02000001">
    <property type="protein sequence ID" value="MEO1783276.1"/>
    <property type="molecule type" value="Genomic_DNA"/>
</dbReference>
<reference evidence="1" key="2">
    <citation type="submission" date="2024-02" db="EMBL/GenBank/DDBJ databases">
        <title>The Genome Sequence of Enterococcus diestrammenae JM9A.</title>
        <authorList>
            <person name="Earl A."/>
            <person name="Manson A."/>
            <person name="Gilmore M."/>
            <person name="Sanders J."/>
            <person name="Shea T."/>
            <person name="Howe W."/>
            <person name="Livny J."/>
            <person name="Cuomo C."/>
            <person name="Neafsey D."/>
            <person name="Birren B."/>
        </authorList>
    </citation>
    <scope>NUCLEOTIDE SEQUENCE</scope>
    <source>
        <strain evidence="1">JM9A</strain>
    </source>
</reference>
<dbReference type="InterPro" id="IPR041242">
    <property type="entry name" value="HNHc_6"/>
</dbReference>
<gene>
    <name evidence="1" type="ORF">BAU18_002896</name>
</gene>
<comment type="caution">
    <text evidence="1">The sequence shown here is derived from an EMBL/GenBank/DDBJ whole genome shotgun (WGS) entry which is preliminary data.</text>
</comment>